<protein>
    <submittedName>
        <fullName evidence="6">TetR/AcrR family transcriptional regulator</fullName>
    </submittedName>
</protein>
<dbReference type="Pfam" id="PF00440">
    <property type="entry name" value="TetR_N"/>
    <property type="match status" value="1"/>
</dbReference>
<name>A0ABW4GXU2_9ACTN</name>
<comment type="caution">
    <text evidence="6">The sequence shown here is derived from an EMBL/GenBank/DDBJ whole genome shotgun (WGS) entry which is preliminary data.</text>
</comment>
<dbReference type="Proteomes" id="UP001597097">
    <property type="component" value="Unassembled WGS sequence"/>
</dbReference>
<dbReference type="InterPro" id="IPR050109">
    <property type="entry name" value="HTH-type_TetR-like_transc_reg"/>
</dbReference>
<evidence type="ECO:0000313" key="6">
    <source>
        <dbReference type="EMBL" id="MFD1547209.1"/>
    </source>
</evidence>
<dbReference type="PROSITE" id="PS50977">
    <property type="entry name" value="HTH_TETR_2"/>
    <property type="match status" value="1"/>
</dbReference>
<evidence type="ECO:0000256" key="1">
    <source>
        <dbReference type="ARBA" id="ARBA00023015"/>
    </source>
</evidence>
<sequence length="217" mass="23825">MGKLTARAIVERALEIGDTEGLDAVTIRRLAADLGVTPMALYWHFKNKDQLLIGMADHLILDFVVKGGEDRPWRDRLRELVEGLVRVLRTHPCAKNVLEQVDQGAVPSFLAVWDEALGLARTAGFSVEECCLISKYLLQSAISIADAPVHFRSGHTAEEIAEIVRVKRLNLQSLPAENYPNLVEMAGPMVEGMTADFYDSFGVDLVVGGVEALAAKR</sequence>
<keyword evidence="1" id="KW-0805">Transcription regulation</keyword>
<dbReference type="Gene3D" id="1.10.357.10">
    <property type="entry name" value="Tetracycline Repressor, domain 2"/>
    <property type="match status" value="1"/>
</dbReference>
<dbReference type="SUPFAM" id="SSF46689">
    <property type="entry name" value="Homeodomain-like"/>
    <property type="match status" value="1"/>
</dbReference>
<dbReference type="InterPro" id="IPR009057">
    <property type="entry name" value="Homeodomain-like_sf"/>
</dbReference>
<keyword evidence="3" id="KW-0804">Transcription</keyword>
<accession>A0ABW4GXU2</accession>
<proteinExistence type="predicted"/>
<evidence type="ECO:0000256" key="2">
    <source>
        <dbReference type="ARBA" id="ARBA00023125"/>
    </source>
</evidence>
<evidence type="ECO:0000313" key="7">
    <source>
        <dbReference type="Proteomes" id="UP001597097"/>
    </source>
</evidence>
<dbReference type="PANTHER" id="PTHR30055">
    <property type="entry name" value="HTH-TYPE TRANSCRIPTIONAL REGULATOR RUTR"/>
    <property type="match status" value="1"/>
</dbReference>
<organism evidence="6 7">
    <name type="scientific">Nonomuraea guangzhouensis</name>
    <dbReference type="NCBI Taxonomy" id="1291555"/>
    <lineage>
        <taxon>Bacteria</taxon>
        <taxon>Bacillati</taxon>
        <taxon>Actinomycetota</taxon>
        <taxon>Actinomycetes</taxon>
        <taxon>Streptosporangiales</taxon>
        <taxon>Streptosporangiaceae</taxon>
        <taxon>Nonomuraea</taxon>
    </lineage>
</organism>
<dbReference type="EMBL" id="JBHUCM010000072">
    <property type="protein sequence ID" value="MFD1547209.1"/>
    <property type="molecule type" value="Genomic_DNA"/>
</dbReference>
<dbReference type="SUPFAM" id="SSF48498">
    <property type="entry name" value="Tetracyclin repressor-like, C-terminal domain"/>
    <property type="match status" value="1"/>
</dbReference>
<feature type="DNA-binding region" description="H-T-H motif" evidence="4">
    <location>
        <begin position="26"/>
        <end position="45"/>
    </location>
</feature>
<evidence type="ECO:0000256" key="3">
    <source>
        <dbReference type="ARBA" id="ARBA00023163"/>
    </source>
</evidence>
<feature type="domain" description="HTH tetR-type" evidence="5">
    <location>
        <begin position="3"/>
        <end position="63"/>
    </location>
</feature>
<dbReference type="InterPro" id="IPR001647">
    <property type="entry name" value="HTH_TetR"/>
</dbReference>
<keyword evidence="7" id="KW-1185">Reference proteome</keyword>
<dbReference type="InterPro" id="IPR036271">
    <property type="entry name" value="Tet_transcr_reg_TetR-rel_C_sf"/>
</dbReference>
<dbReference type="PANTHER" id="PTHR30055:SF151">
    <property type="entry name" value="TRANSCRIPTIONAL REGULATORY PROTEIN"/>
    <property type="match status" value="1"/>
</dbReference>
<dbReference type="PRINTS" id="PR00455">
    <property type="entry name" value="HTHTETR"/>
</dbReference>
<keyword evidence="2 4" id="KW-0238">DNA-binding</keyword>
<evidence type="ECO:0000259" key="5">
    <source>
        <dbReference type="PROSITE" id="PS50977"/>
    </source>
</evidence>
<reference evidence="7" key="1">
    <citation type="journal article" date="2019" name="Int. J. Syst. Evol. Microbiol.">
        <title>The Global Catalogue of Microorganisms (GCM) 10K type strain sequencing project: providing services to taxonomists for standard genome sequencing and annotation.</title>
        <authorList>
            <consortium name="The Broad Institute Genomics Platform"/>
            <consortium name="The Broad Institute Genome Sequencing Center for Infectious Disease"/>
            <person name="Wu L."/>
            <person name="Ma J."/>
        </authorList>
    </citation>
    <scope>NUCLEOTIDE SEQUENCE [LARGE SCALE GENOMIC DNA]</scope>
    <source>
        <strain evidence="7">CGMCC 1.15399</strain>
    </source>
</reference>
<gene>
    <name evidence="6" type="ORF">ACFSJ0_59960</name>
</gene>
<evidence type="ECO:0000256" key="4">
    <source>
        <dbReference type="PROSITE-ProRule" id="PRU00335"/>
    </source>
</evidence>
<dbReference type="RefSeq" id="WP_246652060.1">
    <property type="nucleotide sequence ID" value="NZ_JAHKRM010000014.1"/>
</dbReference>